<gene>
    <name evidence="2" type="ORF">E6K73_01815</name>
</gene>
<dbReference type="Proteomes" id="UP000320184">
    <property type="component" value="Unassembled WGS sequence"/>
</dbReference>
<feature type="signal peptide" evidence="1">
    <location>
        <begin position="1"/>
        <end position="21"/>
    </location>
</feature>
<organism evidence="2 3">
    <name type="scientific">Eiseniibacteriota bacterium</name>
    <dbReference type="NCBI Taxonomy" id="2212470"/>
    <lineage>
        <taxon>Bacteria</taxon>
        <taxon>Candidatus Eiseniibacteriota</taxon>
    </lineage>
</organism>
<dbReference type="AlphaFoldDB" id="A0A538SNZ5"/>
<sequence>MKLARPLAFLTCAIALVTAYACQDDGAVAPRPWIGADLDPVFPDSGAALGSGGAPTPVDNEQAFTSYQKTGVTLPSGVAIRVSATAKLTFTPNSRFTECSGLAVPALPGNVTQVGPAGLDYPNRPYQVNVGVGTATSPPGGALAWQPLSATADSVGAITFGAGVLWVSRPVVYHSSCNSQQTGYQPAYTVSGAQTISATVLPPPVIVVDRTTVVNGDTVTAHPTASWTSNIIVRYGWEWVADPAPTGGSATFVPGSGCGLRDLTCRVVPHGDGHLRMPDLLMLGRFYQTAVSPTIHVAPARLVLVVDSSHVASGSQVKFTARRGDGQQTVQVQSWVWTPGSTSPVGPLAVDCAGGDSLCVTVLQNTSPADSTGVAQTGTMMAMAYLGTAAESASVAVTVDRPVAGGGCSSPAIGSSGSATRTASATRTVSKVGTPPRLSLSCVGGGGGSTGDTIHLSIDRDTLNPLYPRIRFDVVNGDTVYDRPPDTANVQVTVYRDGHPVSADAPSTVTIRAEWLPGTGGHAHIAKPVGFQDAPRLTTGPESGYGLLGYFFTAPNQKKNAVATQTNSNGLVTTKLVAGYVGGRASVIATAAVNGKVLAETVFVAYAVPGLVKLQDSITADVYWIGGTNDHHQGDNFYVQPRLVAGMTAIAESLKKTGSTTLYAQYNDASLPNGGTFTVKPAPVTFENPYIGTGGGHVSHDRGLDMDIGLCLTDTPGDGGNWVHRVEGRYDQYANPQTQCMLGSQLLTDTARVISHDRLTNVAGFFSAIARVHPDTSNGNHFHIHFR</sequence>
<reference evidence="2 3" key="1">
    <citation type="journal article" date="2019" name="Nat. Microbiol.">
        <title>Mediterranean grassland soil C-N compound turnover is dependent on rainfall and depth, and is mediated by genomically divergent microorganisms.</title>
        <authorList>
            <person name="Diamond S."/>
            <person name="Andeer P.F."/>
            <person name="Li Z."/>
            <person name="Crits-Christoph A."/>
            <person name="Burstein D."/>
            <person name="Anantharaman K."/>
            <person name="Lane K.R."/>
            <person name="Thomas B.C."/>
            <person name="Pan C."/>
            <person name="Northen T.R."/>
            <person name="Banfield J.F."/>
        </authorList>
    </citation>
    <scope>NUCLEOTIDE SEQUENCE [LARGE SCALE GENOMIC DNA]</scope>
    <source>
        <strain evidence="2">WS_3</strain>
    </source>
</reference>
<feature type="chain" id="PRO_5022072069" description="Big-1 domain-containing protein" evidence="1">
    <location>
        <begin position="22"/>
        <end position="787"/>
    </location>
</feature>
<name>A0A538SNZ5_UNCEI</name>
<protein>
    <recommendedName>
        <fullName evidence="4">Big-1 domain-containing protein</fullName>
    </recommendedName>
</protein>
<evidence type="ECO:0000313" key="3">
    <source>
        <dbReference type="Proteomes" id="UP000320184"/>
    </source>
</evidence>
<dbReference type="InterPro" id="IPR009045">
    <property type="entry name" value="Zn_M74/Hedgehog-like"/>
</dbReference>
<dbReference type="EMBL" id="VBOT01000023">
    <property type="protein sequence ID" value="TMQ53093.1"/>
    <property type="molecule type" value="Genomic_DNA"/>
</dbReference>
<accession>A0A538SNZ5</accession>
<evidence type="ECO:0008006" key="4">
    <source>
        <dbReference type="Google" id="ProtNLM"/>
    </source>
</evidence>
<comment type="caution">
    <text evidence="2">The sequence shown here is derived from an EMBL/GenBank/DDBJ whole genome shotgun (WGS) entry which is preliminary data.</text>
</comment>
<dbReference type="SUPFAM" id="SSF55166">
    <property type="entry name" value="Hedgehog/DD-peptidase"/>
    <property type="match status" value="1"/>
</dbReference>
<proteinExistence type="predicted"/>
<evidence type="ECO:0000256" key="1">
    <source>
        <dbReference type="SAM" id="SignalP"/>
    </source>
</evidence>
<evidence type="ECO:0000313" key="2">
    <source>
        <dbReference type="EMBL" id="TMQ53093.1"/>
    </source>
</evidence>
<dbReference type="PROSITE" id="PS51257">
    <property type="entry name" value="PROKAR_LIPOPROTEIN"/>
    <property type="match status" value="1"/>
</dbReference>
<keyword evidence="1" id="KW-0732">Signal</keyword>
<dbReference type="Gene3D" id="3.30.1380.10">
    <property type="match status" value="1"/>
</dbReference>